<keyword evidence="5" id="KW-1185">Reference proteome</keyword>
<dbReference type="GO" id="GO:0008714">
    <property type="term" value="F:AMP nucleosidase activity"/>
    <property type="evidence" value="ECO:0007669"/>
    <property type="project" value="UniProtKB-EC"/>
</dbReference>
<comment type="catalytic activity">
    <reaction evidence="1">
        <text>AMP + H2O = D-ribose 5-phosphate + adenine</text>
        <dbReference type="Rhea" id="RHEA:20129"/>
        <dbReference type="ChEBI" id="CHEBI:15377"/>
        <dbReference type="ChEBI" id="CHEBI:16708"/>
        <dbReference type="ChEBI" id="CHEBI:78346"/>
        <dbReference type="ChEBI" id="CHEBI:456215"/>
        <dbReference type="EC" id="3.2.2.4"/>
    </reaction>
</comment>
<gene>
    <name evidence="4" type="ORF">EV199_4433</name>
</gene>
<dbReference type="GO" id="GO:0005829">
    <property type="term" value="C:cytosol"/>
    <property type="evidence" value="ECO:0007669"/>
    <property type="project" value="TreeGrafter"/>
</dbReference>
<reference evidence="4 5" key="1">
    <citation type="submission" date="2019-02" db="EMBL/GenBank/DDBJ databases">
        <title>Genomic Encyclopedia of Type Strains, Phase IV (KMG-IV): sequencing the most valuable type-strain genomes for metagenomic binning, comparative biology and taxonomic classification.</title>
        <authorList>
            <person name="Goeker M."/>
        </authorList>
    </citation>
    <scope>NUCLEOTIDE SEQUENCE [LARGE SCALE GENOMIC DNA]</scope>
    <source>
        <strain evidence="4 5">DSM 18116</strain>
    </source>
</reference>
<comment type="similarity">
    <text evidence="2 3">Belongs to the LOG family.</text>
</comment>
<dbReference type="RefSeq" id="WP_130542921.1">
    <property type="nucleotide sequence ID" value="NZ_CP042431.1"/>
</dbReference>
<dbReference type="OrthoDB" id="9801098at2"/>
<dbReference type="InterPro" id="IPR005269">
    <property type="entry name" value="LOG"/>
</dbReference>
<dbReference type="Pfam" id="PF03641">
    <property type="entry name" value="Lysine_decarbox"/>
    <property type="match status" value="1"/>
</dbReference>
<dbReference type="SUPFAM" id="SSF102405">
    <property type="entry name" value="MCP/YpsA-like"/>
    <property type="match status" value="1"/>
</dbReference>
<evidence type="ECO:0000256" key="3">
    <source>
        <dbReference type="RuleBase" id="RU363015"/>
    </source>
</evidence>
<dbReference type="InterPro" id="IPR031100">
    <property type="entry name" value="LOG_fam"/>
</dbReference>
<name>A0A4Q7MUE5_9BACT</name>
<proteinExistence type="inferred from homology"/>
<dbReference type="GO" id="GO:0009691">
    <property type="term" value="P:cytokinin biosynthetic process"/>
    <property type="evidence" value="ECO:0007669"/>
    <property type="project" value="UniProtKB-UniRule"/>
</dbReference>
<comment type="caution">
    <text evidence="4">The sequence shown here is derived from an EMBL/GenBank/DDBJ whole genome shotgun (WGS) entry which is preliminary data.</text>
</comment>
<keyword evidence="3" id="KW-0378">Hydrolase</keyword>
<dbReference type="AlphaFoldDB" id="A0A4Q7MUE5"/>
<sequence length="179" mass="19890">MKIESVAVFCGSKPGQHPIYAQHAAELGKFIAILGLKLVYGGGNKGLMGTVANAVLLNEGKVMGVMPKILVDWEQQHESLSELAIVPDMHTRKKMMYDLCDAAIILPGGFGTLDELFEMVTWNQLKIHDKKIYILNSNGFYKHLLGHLNQMQKDGFLYEGVTDRIIVCDTPVELFNKIG</sequence>
<evidence type="ECO:0000256" key="1">
    <source>
        <dbReference type="ARBA" id="ARBA00000274"/>
    </source>
</evidence>
<keyword evidence="3" id="KW-0203">Cytokinin biosynthesis</keyword>
<dbReference type="PANTHER" id="PTHR31223">
    <property type="entry name" value="LOG FAMILY PROTEIN YJL055W"/>
    <property type="match status" value="1"/>
</dbReference>
<dbReference type="PANTHER" id="PTHR31223:SF70">
    <property type="entry name" value="LOG FAMILY PROTEIN YJL055W"/>
    <property type="match status" value="1"/>
</dbReference>
<accession>A0A4Q7MUE5</accession>
<dbReference type="EMBL" id="SGXA01000002">
    <property type="protein sequence ID" value="RZS72512.1"/>
    <property type="molecule type" value="Genomic_DNA"/>
</dbReference>
<protein>
    <recommendedName>
        <fullName evidence="3">Cytokinin riboside 5'-monophosphate phosphoribohydrolase</fullName>
        <ecNumber evidence="3">3.2.2.n1</ecNumber>
    </recommendedName>
</protein>
<dbReference type="EC" id="3.2.2.n1" evidence="3"/>
<evidence type="ECO:0000256" key="2">
    <source>
        <dbReference type="ARBA" id="ARBA00006763"/>
    </source>
</evidence>
<dbReference type="Gene3D" id="3.40.50.450">
    <property type="match status" value="1"/>
</dbReference>
<dbReference type="NCBIfam" id="TIGR00730">
    <property type="entry name" value="Rossman fold protein, TIGR00730 family"/>
    <property type="match status" value="1"/>
</dbReference>
<dbReference type="Proteomes" id="UP000293874">
    <property type="component" value="Unassembled WGS sequence"/>
</dbReference>
<evidence type="ECO:0000313" key="5">
    <source>
        <dbReference type="Proteomes" id="UP000293874"/>
    </source>
</evidence>
<evidence type="ECO:0000313" key="4">
    <source>
        <dbReference type="EMBL" id="RZS72512.1"/>
    </source>
</evidence>
<organism evidence="4 5">
    <name type="scientific">Pseudobacter ginsenosidimutans</name>
    <dbReference type="NCBI Taxonomy" id="661488"/>
    <lineage>
        <taxon>Bacteria</taxon>
        <taxon>Pseudomonadati</taxon>
        <taxon>Bacteroidota</taxon>
        <taxon>Chitinophagia</taxon>
        <taxon>Chitinophagales</taxon>
        <taxon>Chitinophagaceae</taxon>
        <taxon>Pseudobacter</taxon>
    </lineage>
</organism>